<dbReference type="KEGG" id="ntr:B0W44_03455"/>
<reference evidence="1 2" key="1">
    <citation type="journal article" date="2015" name="Int. J. Syst. Evol. Microbiol.">
        <title>Novibacillus thermophilus gen. nov., sp. nov., a Gram-staining-negative and moderately thermophilic member of the family Thermoactinomycetaceae.</title>
        <authorList>
            <person name="Yang G."/>
            <person name="Chen J."/>
            <person name="Zhou S."/>
        </authorList>
    </citation>
    <scope>NUCLEOTIDE SEQUENCE [LARGE SCALE GENOMIC DNA]</scope>
    <source>
        <strain evidence="1 2">SG-1</strain>
    </source>
</reference>
<protein>
    <submittedName>
        <fullName evidence="1">Diguanylate cyclase</fullName>
    </submittedName>
</protein>
<dbReference type="PANTHER" id="PTHR10443:SF12">
    <property type="entry name" value="DIPEPTIDASE"/>
    <property type="match status" value="1"/>
</dbReference>
<name>A0A1U9K4L3_9BACL</name>
<dbReference type="OrthoDB" id="9804920at2"/>
<dbReference type="EMBL" id="CP019699">
    <property type="protein sequence ID" value="AQS54968.1"/>
    <property type="molecule type" value="Genomic_DNA"/>
</dbReference>
<organism evidence="1 2">
    <name type="scientific">Novibacillus thermophilus</name>
    <dbReference type="NCBI Taxonomy" id="1471761"/>
    <lineage>
        <taxon>Bacteria</taxon>
        <taxon>Bacillati</taxon>
        <taxon>Bacillota</taxon>
        <taxon>Bacilli</taxon>
        <taxon>Bacillales</taxon>
        <taxon>Thermoactinomycetaceae</taxon>
        <taxon>Novibacillus</taxon>
    </lineage>
</organism>
<dbReference type="PANTHER" id="PTHR10443">
    <property type="entry name" value="MICROSOMAL DIPEPTIDASE"/>
    <property type="match status" value="1"/>
</dbReference>
<gene>
    <name evidence="1" type="ORF">B0W44_03455</name>
</gene>
<evidence type="ECO:0000313" key="2">
    <source>
        <dbReference type="Proteomes" id="UP000188603"/>
    </source>
</evidence>
<accession>A0A1U9K4L3</accession>
<dbReference type="GO" id="GO:0006508">
    <property type="term" value="P:proteolysis"/>
    <property type="evidence" value="ECO:0007669"/>
    <property type="project" value="InterPro"/>
</dbReference>
<dbReference type="STRING" id="1471761.B0W44_03455"/>
<dbReference type="RefSeq" id="WP_077718785.1">
    <property type="nucleotide sequence ID" value="NZ_CP019699.1"/>
</dbReference>
<dbReference type="Gene3D" id="3.20.20.140">
    <property type="entry name" value="Metal-dependent hydrolases"/>
    <property type="match status" value="1"/>
</dbReference>
<keyword evidence="2" id="KW-1185">Reference proteome</keyword>
<dbReference type="InterPro" id="IPR032466">
    <property type="entry name" value="Metal_Hydrolase"/>
</dbReference>
<dbReference type="SUPFAM" id="SSF51556">
    <property type="entry name" value="Metallo-dependent hydrolases"/>
    <property type="match status" value="1"/>
</dbReference>
<dbReference type="PROSITE" id="PS51365">
    <property type="entry name" value="RENAL_DIPEPTIDASE_2"/>
    <property type="match status" value="1"/>
</dbReference>
<proteinExistence type="predicted"/>
<dbReference type="Pfam" id="PF01244">
    <property type="entry name" value="Peptidase_M19"/>
    <property type="match status" value="1"/>
</dbReference>
<dbReference type="GO" id="GO:0070573">
    <property type="term" value="F:metallodipeptidase activity"/>
    <property type="evidence" value="ECO:0007669"/>
    <property type="project" value="InterPro"/>
</dbReference>
<dbReference type="AlphaFoldDB" id="A0A1U9K4L3"/>
<evidence type="ECO:0000313" key="1">
    <source>
        <dbReference type="EMBL" id="AQS54968.1"/>
    </source>
</evidence>
<dbReference type="Proteomes" id="UP000188603">
    <property type="component" value="Chromosome"/>
</dbReference>
<dbReference type="CDD" id="cd01301">
    <property type="entry name" value="rDP_like"/>
    <property type="match status" value="1"/>
</dbReference>
<dbReference type="InterPro" id="IPR008257">
    <property type="entry name" value="Pept_M19"/>
</dbReference>
<sequence>MKVVDTHCDALYKMWQHGSAMRFENADDLQTNLTRLKEGQVAVQCFAVFVDPAIQTSQQFQVALDQIDLFHTEILQKHPMIKQITSWDALDRLQPGEIGALLTLEGVDVIGNDLARLRTLYRLGIRSVGLTWNFANLCADGCWEQRGAGLTRLGEEVVKLNNDYRIWTDVSHLSERSFWDVLALAEYPIASHSNAKAVCDHARNLSDEQATALFEKGGFIGIVFYPPFVKKAETVTVDDVLFHIEHFCALGGVKHIGFGSDFDGIDTFVHGLEDASKYQRFIETLLKYYKEEDVKGFAYENFLNHRPGRTPKEST</sequence>